<keyword evidence="6 15" id="KW-0812">Transmembrane</keyword>
<evidence type="ECO:0000256" key="10">
    <source>
        <dbReference type="ARBA" id="ARBA00023180"/>
    </source>
</evidence>
<feature type="region of interest" description="Disordered" evidence="14">
    <location>
        <begin position="43"/>
        <end position="70"/>
    </location>
</feature>
<dbReference type="Pfam" id="PF10250">
    <property type="entry name" value="O-FucT"/>
    <property type="match status" value="1"/>
</dbReference>
<evidence type="ECO:0000256" key="9">
    <source>
        <dbReference type="ARBA" id="ARBA00023136"/>
    </source>
</evidence>
<comment type="pathway">
    <text evidence="2">Glycan metabolism.</text>
</comment>
<keyword evidence="7" id="KW-0735">Signal-anchor</keyword>
<feature type="transmembrane region" description="Helical" evidence="15">
    <location>
        <begin position="93"/>
        <end position="116"/>
    </location>
</feature>
<keyword evidence="4" id="KW-0328">Glycosyltransferase</keyword>
<keyword evidence="9 15" id="KW-0472">Membrane</keyword>
<evidence type="ECO:0000256" key="4">
    <source>
        <dbReference type="ARBA" id="ARBA00022676"/>
    </source>
</evidence>
<protein>
    <recommendedName>
        <fullName evidence="13">O-fucosyltransferase family protein</fullName>
    </recommendedName>
</protein>
<evidence type="ECO:0000256" key="11">
    <source>
        <dbReference type="ARBA" id="ARBA00023253"/>
    </source>
</evidence>
<evidence type="ECO:0000313" key="16">
    <source>
        <dbReference type="EMBL" id="WOL11884.1"/>
    </source>
</evidence>
<dbReference type="Gene3D" id="3.40.50.11350">
    <property type="match status" value="1"/>
</dbReference>
<accession>A0AAQ3KPC9</accession>
<dbReference type="GO" id="GO:0016020">
    <property type="term" value="C:membrane"/>
    <property type="evidence" value="ECO:0007669"/>
    <property type="project" value="UniProtKB-SubCell"/>
</dbReference>
<dbReference type="GO" id="GO:0016757">
    <property type="term" value="F:glycosyltransferase activity"/>
    <property type="evidence" value="ECO:0007669"/>
    <property type="project" value="UniProtKB-KW"/>
</dbReference>
<evidence type="ECO:0000256" key="13">
    <source>
        <dbReference type="ARBA" id="ARBA00030350"/>
    </source>
</evidence>
<evidence type="ECO:0000256" key="2">
    <source>
        <dbReference type="ARBA" id="ARBA00004881"/>
    </source>
</evidence>
<comment type="subcellular location">
    <subcellularLocation>
        <location evidence="1">Membrane</location>
        <topology evidence="1">Single-pass type II membrane protein</topology>
    </subcellularLocation>
</comment>
<evidence type="ECO:0000256" key="8">
    <source>
        <dbReference type="ARBA" id="ARBA00022989"/>
    </source>
</evidence>
<dbReference type="GO" id="GO:0005737">
    <property type="term" value="C:cytoplasm"/>
    <property type="evidence" value="ECO:0007669"/>
    <property type="project" value="TreeGrafter"/>
</dbReference>
<dbReference type="FunFam" id="3.40.50.11350:FF:000011">
    <property type="entry name" value="O-fucosyltransferase 28"/>
    <property type="match status" value="1"/>
</dbReference>
<dbReference type="GO" id="GO:0006004">
    <property type="term" value="P:fucose metabolic process"/>
    <property type="evidence" value="ECO:0007669"/>
    <property type="project" value="UniProtKB-KW"/>
</dbReference>
<evidence type="ECO:0000256" key="6">
    <source>
        <dbReference type="ARBA" id="ARBA00022692"/>
    </source>
</evidence>
<name>A0AAQ3KPC9_9LILI</name>
<evidence type="ECO:0000256" key="12">
    <source>
        <dbReference type="ARBA" id="ARBA00023277"/>
    </source>
</evidence>
<evidence type="ECO:0000256" key="3">
    <source>
        <dbReference type="ARBA" id="ARBA00007737"/>
    </source>
</evidence>
<dbReference type="AlphaFoldDB" id="A0AAQ3KPC9"/>
<keyword evidence="12" id="KW-0119">Carbohydrate metabolism</keyword>
<comment type="similarity">
    <text evidence="3">Belongs to the glycosyltransferase GT106 family.</text>
</comment>
<dbReference type="EMBL" id="CP136895">
    <property type="protein sequence ID" value="WOL11884.1"/>
    <property type="molecule type" value="Genomic_DNA"/>
</dbReference>
<evidence type="ECO:0000256" key="1">
    <source>
        <dbReference type="ARBA" id="ARBA00004606"/>
    </source>
</evidence>
<dbReference type="PANTHER" id="PTHR31741:SF4">
    <property type="entry name" value="O-FUCOSYLTRANSFERASE 28"/>
    <property type="match status" value="1"/>
</dbReference>
<organism evidence="16 17">
    <name type="scientific">Canna indica</name>
    <name type="common">Indian-shot</name>
    <dbReference type="NCBI Taxonomy" id="4628"/>
    <lineage>
        <taxon>Eukaryota</taxon>
        <taxon>Viridiplantae</taxon>
        <taxon>Streptophyta</taxon>
        <taxon>Embryophyta</taxon>
        <taxon>Tracheophyta</taxon>
        <taxon>Spermatophyta</taxon>
        <taxon>Magnoliopsida</taxon>
        <taxon>Liliopsida</taxon>
        <taxon>Zingiberales</taxon>
        <taxon>Cannaceae</taxon>
        <taxon>Canna</taxon>
    </lineage>
</organism>
<keyword evidence="11" id="KW-0294">Fucose metabolism</keyword>
<keyword evidence="10" id="KW-0325">Glycoprotein</keyword>
<proteinExistence type="inferred from homology"/>
<evidence type="ECO:0000313" key="17">
    <source>
        <dbReference type="Proteomes" id="UP001327560"/>
    </source>
</evidence>
<dbReference type="InterPro" id="IPR019378">
    <property type="entry name" value="GDP-Fuc_O-FucTrfase"/>
</dbReference>
<dbReference type="PANTHER" id="PTHR31741">
    <property type="entry name" value="OS02G0726500 PROTEIN-RELATED"/>
    <property type="match status" value="1"/>
</dbReference>
<keyword evidence="8 15" id="KW-1133">Transmembrane helix</keyword>
<keyword evidence="17" id="KW-1185">Reference proteome</keyword>
<keyword evidence="5" id="KW-0808">Transferase</keyword>
<gene>
    <name evidence="16" type="ORF">Cni_G20648</name>
</gene>
<evidence type="ECO:0000256" key="14">
    <source>
        <dbReference type="SAM" id="MobiDB-lite"/>
    </source>
</evidence>
<dbReference type="Proteomes" id="UP001327560">
    <property type="component" value="Chromosome 6"/>
</dbReference>
<evidence type="ECO:0000256" key="7">
    <source>
        <dbReference type="ARBA" id="ARBA00022968"/>
    </source>
</evidence>
<evidence type="ECO:0000256" key="15">
    <source>
        <dbReference type="SAM" id="Phobius"/>
    </source>
</evidence>
<reference evidence="16 17" key="1">
    <citation type="submission" date="2023-10" db="EMBL/GenBank/DDBJ databases">
        <title>Chromosome-scale genome assembly provides insights into flower coloration mechanisms of Canna indica.</title>
        <authorList>
            <person name="Li C."/>
        </authorList>
    </citation>
    <scope>NUCLEOTIDE SEQUENCE [LARGE SCALE GENOMIC DNA]</scope>
    <source>
        <tissue evidence="16">Flower</tissue>
    </source>
</reference>
<evidence type="ECO:0000256" key="5">
    <source>
        <dbReference type="ARBA" id="ARBA00022679"/>
    </source>
</evidence>
<sequence>MVIITTGAIPSSSTATNNPILFGPTRRRLTEFNDLEHRQDNVVHVDDDVDDDDVDAHDRTPGSGTVQDSFFSRRLPPLRQGKRFSSGPSWNTWLRLFALALVLLFVATLLLGTVRINSSGFHNEMKAMVLRIGEQQLDDDESLNLEKEDTIVQKKRPTRASYYKSFANTLSKRKVIEFTHTDSRLANNGLPPSIQRLRCRANYRALRYTQEIETLGQKLIHRLRNGSNPYIALHLRYEKDMLSFTGCDHNLSSHESRELKAMRFKVKHWKEKRINGKEKRLQGGCPMTPRETAVFLKAMGYPSDARIYIVAGEIYGAKSMDALRAEYPHIYTHRSLASAEELKPLKMHQNRLAALDYIVALRSDVFVYTYDGNMAKAVQGHRRFEGFLKTINPNRQRLVNLVDQLDEGVMRWEDFEGKVKREHAKRQGGPYERSTDGIPRQEEYFYANPLPGCLCLKQY</sequence>